<feature type="transmembrane region" description="Helical" evidence="6">
    <location>
        <begin position="52"/>
        <end position="76"/>
    </location>
</feature>
<proteinExistence type="inferred from homology"/>
<dbReference type="EMBL" id="JAIFTL010000160">
    <property type="protein sequence ID" value="KAG9322201.1"/>
    <property type="molecule type" value="Genomic_DNA"/>
</dbReference>
<feature type="transmembrane region" description="Helical" evidence="6">
    <location>
        <begin position="20"/>
        <end position="40"/>
    </location>
</feature>
<evidence type="ECO:0000313" key="7">
    <source>
        <dbReference type="EMBL" id="KAG9322201.1"/>
    </source>
</evidence>
<comment type="subunit">
    <text evidence="6">Component of the oligosaccharyltransferase (OST) complex.</text>
</comment>
<evidence type="ECO:0000256" key="3">
    <source>
        <dbReference type="ARBA" id="ARBA00022692"/>
    </source>
</evidence>
<evidence type="ECO:0000256" key="5">
    <source>
        <dbReference type="ARBA" id="ARBA00023136"/>
    </source>
</evidence>
<comment type="subcellular location">
    <subcellularLocation>
        <location evidence="1 6">Membrane</location>
        <topology evidence="1 6">Multi-pass membrane protein</topology>
    </subcellularLocation>
</comment>
<sequence>MRTYAAWSTGTPFSPPLPTSSHPLLATLTLSLGLFFAAKFGIAEKPVLLHDIATSIPSAILLGCGVVFLFLSVGLYL</sequence>
<evidence type="ECO:0000256" key="2">
    <source>
        <dbReference type="ARBA" id="ARBA00009825"/>
    </source>
</evidence>
<keyword evidence="3 6" id="KW-0812">Transmembrane</keyword>
<evidence type="ECO:0000313" key="8">
    <source>
        <dbReference type="Proteomes" id="UP000717515"/>
    </source>
</evidence>
<evidence type="ECO:0000256" key="4">
    <source>
        <dbReference type="ARBA" id="ARBA00022989"/>
    </source>
</evidence>
<accession>A0A9P8A3P9</accession>
<keyword evidence="4 6" id="KW-1133">Transmembrane helix</keyword>
<comment type="similarity">
    <text evidence="2 6">Belongs to the OST5 family.</text>
</comment>
<dbReference type="GO" id="GO:0008250">
    <property type="term" value="C:oligosaccharyltransferase complex"/>
    <property type="evidence" value="ECO:0007669"/>
    <property type="project" value="UniProtKB-UniRule"/>
</dbReference>
<keyword evidence="5 6" id="KW-0472">Membrane</keyword>
<gene>
    <name evidence="7" type="ORF">KVV02_007583</name>
</gene>
<evidence type="ECO:0000256" key="1">
    <source>
        <dbReference type="ARBA" id="ARBA00004141"/>
    </source>
</evidence>
<protein>
    <recommendedName>
        <fullName evidence="6">Dolichyl-diphosphooligosaccharide-protein glycosyltransferase subunit OST5</fullName>
    </recommendedName>
</protein>
<comment type="function">
    <text evidence="6">Subunit of the oligosaccharyl transferase (OST) complex that catalyzes the initial transfer of a defined glycan (Glc(3)Man(9)GlcNAc(2) in eukaryotes) from the lipid carrier dolichol-pyrophosphate to an asparagine residue within an Asn-X-Ser/Thr consensus motif in nascent polypeptide chains, the first step in protein N-glycosylation. N-glycosylation occurs cotranslationally and the complex associates with the Sec61 complex at the channel-forming translocon complex that mediates protein translocation across the endoplasmic reticulum (ER). All subunits are required for a maximal enzyme activity.</text>
</comment>
<dbReference type="InterPro" id="IPR007915">
    <property type="entry name" value="TMEM258/Ost5"/>
</dbReference>
<reference evidence="7" key="1">
    <citation type="submission" date="2021-07" db="EMBL/GenBank/DDBJ databases">
        <title>Draft genome of Mortierella alpina, strain LL118, isolated from an aspen leaf litter sample.</title>
        <authorList>
            <person name="Yang S."/>
            <person name="Vinatzer B.A."/>
        </authorList>
    </citation>
    <scope>NUCLEOTIDE SEQUENCE</scope>
    <source>
        <strain evidence="7">LL118</strain>
    </source>
</reference>
<organism evidence="7 8">
    <name type="scientific">Mortierella alpina</name>
    <name type="common">Oleaginous fungus</name>
    <name type="synonym">Mortierella renispora</name>
    <dbReference type="NCBI Taxonomy" id="64518"/>
    <lineage>
        <taxon>Eukaryota</taxon>
        <taxon>Fungi</taxon>
        <taxon>Fungi incertae sedis</taxon>
        <taxon>Mucoromycota</taxon>
        <taxon>Mortierellomycotina</taxon>
        <taxon>Mortierellomycetes</taxon>
        <taxon>Mortierellales</taxon>
        <taxon>Mortierellaceae</taxon>
        <taxon>Mortierella</taxon>
    </lineage>
</organism>
<dbReference type="Proteomes" id="UP000717515">
    <property type="component" value="Unassembled WGS sequence"/>
</dbReference>
<dbReference type="GO" id="GO:0006487">
    <property type="term" value="P:protein N-linked glycosylation"/>
    <property type="evidence" value="ECO:0007669"/>
    <property type="project" value="UniProtKB-UniRule"/>
</dbReference>
<name>A0A9P8A3P9_MORAP</name>
<dbReference type="Pfam" id="PF05251">
    <property type="entry name" value="Ost5"/>
    <property type="match status" value="1"/>
</dbReference>
<dbReference type="AlphaFoldDB" id="A0A9P8A3P9"/>
<evidence type="ECO:0000256" key="6">
    <source>
        <dbReference type="RuleBase" id="RU367008"/>
    </source>
</evidence>
<comment type="caution">
    <text evidence="7">The sequence shown here is derived from an EMBL/GenBank/DDBJ whole genome shotgun (WGS) entry which is preliminary data.</text>
</comment>